<name>A0A9P7JTH4_9AGAM</name>
<sequence length="188" mass="20659">MTGANYMGGKRNAARARTKDSTGRVQKRHFGQQRLAAALCNTKEGREKPEKMSLKSVLHQINLAHAQRDAKIKGNYPFTAHSISTCDTSFAHGISFGTPKRRKQPSKILRMLDFSDPVAYRDAIDRILSIPLSELIGLPLQGMSSHSDSEDGGPGIDPEEHLLLPIDADSESDVQVTSERTVSIQVVH</sequence>
<accession>A0A9P7JTH4</accession>
<feature type="region of interest" description="Disordered" evidence="1">
    <location>
        <begin position="1"/>
        <end position="28"/>
    </location>
</feature>
<evidence type="ECO:0000313" key="2">
    <source>
        <dbReference type="EMBL" id="KAG2107273.1"/>
    </source>
</evidence>
<protein>
    <submittedName>
        <fullName evidence="2">Uncharacterized protein</fullName>
    </submittedName>
</protein>
<evidence type="ECO:0000256" key="1">
    <source>
        <dbReference type="SAM" id="MobiDB-lite"/>
    </source>
</evidence>
<feature type="region of interest" description="Disordered" evidence="1">
    <location>
        <begin position="141"/>
        <end position="161"/>
    </location>
</feature>
<evidence type="ECO:0000313" key="3">
    <source>
        <dbReference type="Proteomes" id="UP000823399"/>
    </source>
</evidence>
<dbReference type="GeneID" id="64699813"/>
<dbReference type="EMBL" id="JABBWM010000032">
    <property type="protein sequence ID" value="KAG2107273.1"/>
    <property type="molecule type" value="Genomic_DNA"/>
</dbReference>
<keyword evidence="3" id="KW-1185">Reference proteome</keyword>
<gene>
    <name evidence="2" type="ORF">F5147DRAFT_698373</name>
</gene>
<organism evidence="2 3">
    <name type="scientific">Suillus discolor</name>
    <dbReference type="NCBI Taxonomy" id="1912936"/>
    <lineage>
        <taxon>Eukaryota</taxon>
        <taxon>Fungi</taxon>
        <taxon>Dikarya</taxon>
        <taxon>Basidiomycota</taxon>
        <taxon>Agaricomycotina</taxon>
        <taxon>Agaricomycetes</taxon>
        <taxon>Agaricomycetidae</taxon>
        <taxon>Boletales</taxon>
        <taxon>Suillineae</taxon>
        <taxon>Suillaceae</taxon>
        <taxon>Suillus</taxon>
    </lineage>
</organism>
<dbReference type="AlphaFoldDB" id="A0A9P7JTH4"/>
<proteinExistence type="predicted"/>
<dbReference type="RefSeq" id="XP_041292151.1">
    <property type="nucleotide sequence ID" value="XM_041437554.1"/>
</dbReference>
<dbReference type="Proteomes" id="UP000823399">
    <property type="component" value="Unassembled WGS sequence"/>
</dbReference>
<reference evidence="2" key="1">
    <citation type="journal article" date="2020" name="New Phytol.">
        <title>Comparative genomics reveals dynamic genome evolution in host specialist ectomycorrhizal fungi.</title>
        <authorList>
            <person name="Lofgren L.A."/>
            <person name="Nguyen N.H."/>
            <person name="Vilgalys R."/>
            <person name="Ruytinx J."/>
            <person name="Liao H.L."/>
            <person name="Branco S."/>
            <person name="Kuo A."/>
            <person name="LaButti K."/>
            <person name="Lipzen A."/>
            <person name="Andreopoulos W."/>
            <person name="Pangilinan J."/>
            <person name="Riley R."/>
            <person name="Hundley H."/>
            <person name="Na H."/>
            <person name="Barry K."/>
            <person name="Grigoriev I.V."/>
            <person name="Stajich J.E."/>
            <person name="Kennedy P.G."/>
        </authorList>
    </citation>
    <scope>NUCLEOTIDE SEQUENCE</scope>
    <source>
        <strain evidence="2">FC423</strain>
    </source>
</reference>
<dbReference type="OrthoDB" id="3260134at2759"/>
<comment type="caution">
    <text evidence="2">The sequence shown here is derived from an EMBL/GenBank/DDBJ whole genome shotgun (WGS) entry which is preliminary data.</text>
</comment>